<sequence length="731" mass="82513">MEPSKERIYIGGLNPPRLSARDIFRRLKSINQIEIESASIVDKGVNGDSSDEDEGTRPYLHITASSKHDSDSALSIISKQYHNVKWKGCKLIVEKAKPHFLDRLEEERRQRRERTTGERANEIRDSIEVKEQPEESEGIPSRIPRRLRVRKKFGDTALHVDTKPWTVESWSRFHKARGKLQKQEEKHKINVIAYNSASKDEHISQPGPMMHRAVHIRFSGGETGLNGGIGSNKKDNNESRMVISSSASSSDSSTSDSDSDTEASNESINKKEQSERYTWSEEDSDSSHSEEEMEQNPDDGSQSTTEILLNQKRKASSNDQKDDGKYQWSTEEESSDDEEDGTNRWSSTSPRNNEPLRAVHGTDEFAAGFEDTSSFDRYENDDNFEGYDHGKSGNLESDLTGDVTSNLNILSSIFPDMVDAKPINPNNGDVTKSTMGSTESSNVPQSKNTTAYGIMPRFDPTAKSSKQFEVEEEPEEEEPNSGDEESASETRSSIEDADLSDNKENSNHTGDIRENDSGAEVSPAPDIYEQEKLENVFRDARDAWGTEDTGAAAPRDTSATDEDPDKSSGKSSFSFGFNLDDNDASKKQKSKSATEAFSFSFSIPEQDQATEHDKPNTIQKEDDEHMETATQCDEERDSKNVNDKVDMITTDENVATRLKGLTLPEGDLKTYVDNFFALNDGARIMKDPEGFRRDEKEKTEWNRERQTLTLDWKRKRKYAVTRIQKRMKTRR</sequence>
<feature type="compositionally biased region" description="Acidic residues" evidence="1">
    <location>
        <begin position="330"/>
        <end position="340"/>
    </location>
</feature>
<protein>
    <recommendedName>
        <fullName evidence="4">RRM domain-containing protein</fullName>
    </recommendedName>
</protein>
<organism evidence="2 3">
    <name type="scientific">Pseudo-nitzschia multistriata</name>
    <dbReference type="NCBI Taxonomy" id="183589"/>
    <lineage>
        <taxon>Eukaryota</taxon>
        <taxon>Sar</taxon>
        <taxon>Stramenopiles</taxon>
        <taxon>Ochrophyta</taxon>
        <taxon>Bacillariophyta</taxon>
        <taxon>Bacillariophyceae</taxon>
        <taxon>Bacillariophycidae</taxon>
        <taxon>Bacillariales</taxon>
        <taxon>Bacillariaceae</taxon>
        <taxon>Pseudo-nitzschia</taxon>
    </lineage>
</organism>
<reference evidence="2 3" key="1">
    <citation type="submission" date="2019-01" db="EMBL/GenBank/DDBJ databases">
        <authorList>
            <person name="Ferrante I. M."/>
        </authorList>
    </citation>
    <scope>NUCLEOTIDE SEQUENCE [LARGE SCALE GENOMIC DNA]</scope>
    <source>
        <strain evidence="2 3">B856</strain>
    </source>
</reference>
<proteinExistence type="predicted"/>
<feature type="compositionally biased region" description="Basic and acidic residues" evidence="1">
    <location>
        <begin position="500"/>
        <end position="516"/>
    </location>
</feature>
<feature type="compositionally biased region" description="Basic and acidic residues" evidence="1">
    <location>
        <begin position="609"/>
        <end position="627"/>
    </location>
</feature>
<feature type="region of interest" description="Disordered" evidence="1">
    <location>
        <begin position="219"/>
        <end position="401"/>
    </location>
</feature>
<dbReference type="EMBL" id="CAACVS010000247">
    <property type="protein sequence ID" value="VEU39937.1"/>
    <property type="molecule type" value="Genomic_DNA"/>
</dbReference>
<feature type="compositionally biased region" description="Acidic residues" evidence="1">
    <location>
        <begin position="470"/>
        <end position="487"/>
    </location>
</feature>
<dbReference type="OrthoDB" id="48478at2759"/>
<feature type="compositionally biased region" description="Polar residues" evidence="1">
    <location>
        <begin position="424"/>
        <end position="451"/>
    </location>
</feature>
<feature type="region of interest" description="Disordered" evidence="1">
    <location>
        <begin position="38"/>
        <end position="57"/>
    </location>
</feature>
<feature type="compositionally biased region" description="Low complexity" evidence="1">
    <location>
        <begin position="244"/>
        <end position="256"/>
    </location>
</feature>
<evidence type="ECO:0008006" key="4">
    <source>
        <dbReference type="Google" id="ProtNLM"/>
    </source>
</evidence>
<evidence type="ECO:0000313" key="2">
    <source>
        <dbReference type="EMBL" id="VEU39937.1"/>
    </source>
</evidence>
<dbReference type="Proteomes" id="UP000291116">
    <property type="component" value="Unassembled WGS sequence"/>
</dbReference>
<feature type="region of interest" description="Disordered" evidence="1">
    <location>
        <begin position="418"/>
        <end position="645"/>
    </location>
</feature>
<dbReference type="AlphaFoldDB" id="A0A448ZD14"/>
<feature type="compositionally biased region" description="Basic and acidic residues" evidence="1">
    <location>
        <begin position="529"/>
        <end position="544"/>
    </location>
</feature>
<name>A0A448ZD14_9STRA</name>
<gene>
    <name evidence="2" type="ORF">PSNMU_V1.4_AUG-EV-PASAV3_0068150</name>
</gene>
<feature type="compositionally biased region" description="Gly residues" evidence="1">
    <location>
        <begin position="221"/>
        <end position="230"/>
    </location>
</feature>
<feature type="compositionally biased region" description="Basic and acidic residues" evidence="1">
    <location>
        <begin position="268"/>
        <end position="290"/>
    </location>
</feature>
<feature type="compositionally biased region" description="Polar residues" evidence="1">
    <location>
        <begin position="343"/>
        <end position="352"/>
    </location>
</feature>
<evidence type="ECO:0000256" key="1">
    <source>
        <dbReference type="SAM" id="MobiDB-lite"/>
    </source>
</evidence>
<accession>A0A448ZD14</accession>
<feature type="compositionally biased region" description="Polar residues" evidence="1">
    <location>
        <begin position="591"/>
        <end position="607"/>
    </location>
</feature>
<feature type="compositionally biased region" description="Polar residues" evidence="1">
    <location>
        <begin position="298"/>
        <end position="308"/>
    </location>
</feature>
<evidence type="ECO:0000313" key="3">
    <source>
        <dbReference type="Proteomes" id="UP000291116"/>
    </source>
</evidence>
<feature type="compositionally biased region" description="Basic and acidic residues" evidence="1">
    <location>
        <begin position="636"/>
        <end position="645"/>
    </location>
</feature>
<keyword evidence="3" id="KW-1185">Reference proteome</keyword>
<feature type="compositionally biased region" description="Basic and acidic residues" evidence="1">
    <location>
        <begin position="374"/>
        <end position="391"/>
    </location>
</feature>